<evidence type="ECO:0000313" key="1">
    <source>
        <dbReference type="EMBL" id="KAG5678417.1"/>
    </source>
</evidence>
<accession>A0A9J6C8N3</accession>
<sequence length="147" mass="16871">MEDIHRIGDIESCDQKKLLLKKNHSWTHINETISSSNNNLNSNCNSLAKANCLRISRSNPHVFESLPSNLKFKLPSLQQISSRFHSQMLTQNGKNKRLAPLAKAISFSSTVTTYQTQSTPTAIRFNNIQRYKKFDFICKVNKLFEKI</sequence>
<protein>
    <submittedName>
        <fullName evidence="1">Uncharacterized protein</fullName>
    </submittedName>
</protein>
<evidence type="ECO:0000313" key="2">
    <source>
        <dbReference type="Proteomes" id="UP001107558"/>
    </source>
</evidence>
<organism evidence="1 2">
    <name type="scientific">Polypedilum vanderplanki</name>
    <name type="common">Sleeping chironomid midge</name>
    <dbReference type="NCBI Taxonomy" id="319348"/>
    <lineage>
        <taxon>Eukaryota</taxon>
        <taxon>Metazoa</taxon>
        <taxon>Ecdysozoa</taxon>
        <taxon>Arthropoda</taxon>
        <taxon>Hexapoda</taxon>
        <taxon>Insecta</taxon>
        <taxon>Pterygota</taxon>
        <taxon>Neoptera</taxon>
        <taxon>Endopterygota</taxon>
        <taxon>Diptera</taxon>
        <taxon>Nematocera</taxon>
        <taxon>Chironomoidea</taxon>
        <taxon>Chironomidae</taxon>
        <taxon>Chironominae</taxon>
        <taxon>Polypedilum</taxon>
        <taxon>Polypedilum</taxon>
    </lineage>
</organism>
<proteinExistence type="predicted"/>
<reference evidence="1" key="1">
    <citation type="submission" date="2021-03" db="EMBL/GenBank/DDBJ databases">
        <title>Chromosome level genome of the anhydrobiotic midge Polypedilum vanderplanki.</title>
        <authorList>
            <person name="Yoshida Y."/>
            <person name="Kikawada T."/>
            <person name="Gusev O."/>
        </authorList>
    </citation>
    <scope>NUCLEOTIDE SEQUENCE</scope>
    <source>
        <strain evidence="1">NIAS01</strain>
        <tissue evidence="1">Whole body or cell culture</tissue>
    </source>
</reference>
<comment type="caution">
    <text evidence="1">The sequence shown here is derived from an EMBL/GenBank/DDBJ whole genome shotgun (WGS) entry which is preliminary data.</text>
</comment>
<gene>
    <name evidence="1" type="ORF">PVAND_008091</name>
</gene>
<keyword evidence="2" id="KW-1185">Reference proteome</keyword>
<name>A0A9J6C8N3_POLVA</name>
<dbReference type="EMBL" id="JADBJN010000002">
    <property type="protein sequence ID" value="KAG5678417.1"/>
    <property type="molecule type" value="Genomic_DNA"/>
</dbReference>
<dbReference type="Proteomes" id="UP001107558">
    <property type="component" value="Chromosome 2"/>
</dbReference>
<dbReference type="AlphaFoldDB" id="A0A9J6C8N3"/>